<proteinExistence type="predicted"/>
<sequence length="250" mass="26948">MDQTVQQSLVRAAARNNADWCEAMCRAHGLRGEYRLDAWTSRERTPRYYPDAVTLTDRLDVDDLLARVDRTAPGVSVKDSFAALDLAGHGFQPLLDAYWIAREPELPAATSPWQRLRTAGELAAWEIAWCGEVADLFLPPLLEDPSVLVMAAPDLSAGALLSLGAGVVGVSNLFVAADLGEAGREAMLFRAWHDCLAAASVHCPGLPVVGYERGADLAAAERVGFTRLAPLRVWQEGGTFTVIDGSSDSD</sequence>
<keyword evidence="2" id="KW-1185">Reference proteome</keyword>
<name>A0A931B0A6_9ACTN</name>
<gene>
    <name evidence="1" type="ORF">I2501_11765</name>
</gene>
<protein>
    <submittedName>
        <fullName evidence="1">Uncharacterized protein</fullName>
    </submittedName>
</protein>
<evidence type="ECO:0000313" key="2">
    <source>
        <dbReference type="Proteomes" id="UP000657385"/>
    </source>
</evidence>
<comment type="caution">
    <text evidence="1">The sequence shown here is derived from an EMBL/GenBank/DDBJ whole genome shotgun (WGS) entry which is preliminary data.</text>
</comment>
<reference evidence="1" key="1">
    <citation type="submission" date="2020-11" db="EMBL/GenBank/DDBJ databases">
        <title>Isolation and identification of active actinomycetes.</title>
        <authorList>
            <person name="Yu B."/>
        </authorList>
    </citation>
    <scope>NUCLEOTIDE SEQUENCE</scope>
    <source>
        <strain evidence="1">NEAU-YB345</strain>
    </source>
</reference>
<organism evidence="1 2">
    <name type="scientific">Streptacidiphilus fuscans</name>
    <dbReference type="NCBI Taxonomy" id="2789292"/>
    <lineage>
        <taxon>Bacteria</taxon>
        <taxon>Bacillati</taxon>
        <taxon>Actinomycetota</taxon>
        <taxon>Actinomycetes</taxon>
        <taxon>Kitasatosporales</taxon>
        <taxon>Streptomycetaceae</taxon>
        <taxon>Streptacidiphilus</taxon>
    </lineage>
</organism>
<dbReference type="Proteomes" id="UP000657385">
    <property type="component" value="Unassembled WGS sequence"/>
</dbReference>
<dbReference type="RefSeq" id="WP_196194134.1">
    <property type="nucleotide sequence ID" value="NZ_JADPRT010000004.1"/>
</dbReference>
<dbReference type="EMBL" id="JADPRT010000004">
    <property type="protein sequence ID" value="MBF9068699.1"/>
    <property type="molecule type" value="Genomic_DNA"/>
</dbReference>
<evidence type="ECO:0000313" key="1">
    <source>
        <dbReference type="EMBL" id="MBF9068699.1"/>
    </source>
</evidence>
<dbReference type="AlphaFoldDB" id="A0A931B0A6"/>
<accession>A0A931B0A6</accession>